<dbReference type="InterPro" id="IPR046858">
    <property type="entry name" value="ChrB_N"/>
</dbReference>
<evidence type="ECO:0000313" key="4">
    <source>
        <dbReference type="Proteomes" id="UP000247792"/>
    </source>
</evidence>
<dbReference type="Proteomes" id="UP000247792">
    <property type="component" value="Unassembled WGS sequence"/>
</dbReference>
<gene>
    <name evidence="3" type="ORF">DFR42_107235</name>
</gene>
<evidence type="ECO:0000259" key="1">
    <source>
        <dbReference type="Pfam" id="PF09828"/>
    </source>
</evidence>
<evidence type="ECO:0000259" key="2">
    <source>
        <dbReference type="Pfam" id="PF20229"/>
    </source>
</evidence>
<organism evidence="3 4">
    <name type="scientific">Undibacterium pigrum</name>
    <dbReference type="NCBI Taxonomy" id="401470"/>
    <lineage>
        <taxon>Bacteria</taxon>
        <taxon>Pseudomonadati</taxon>
        <taxon>Pseudomonadota</taxon>
        <taxon>Betaproteobacteria</taxon>
        <taxon>Burkholderiales</taxon>
        <taxon>Oxalobacteraceae</taxon>
        <taxon>Undibacterium</taxon>
    </lineage>
</organism>
<dbReference type="Pfam" id="PF09828">
    <property type="entry name" value="ChrB_C"/>
    <property type="match status" value="1"/>
</dbReference>
<name>A0A318J2F9_9BURK</name>
<feature type="domain" description="ChrB N-terminal" evidence="2">
    <location>
        <begin position="29"/>
        <end position="102"/>
    </location>
</feature>
<protein>
    <recommendedName>
        <fullName evidence="5">Chromate resistance exported protein</fullName>
    </recommendedName>
</protein>
<dbReference type="Pfam" id="PF20229">
    <property type="entry name" value="ChrB_N"/>
    <property type="match status" value="1"/>
</dbReference>
<evidence type="ECO:0000313" key="3">
    <source>
        <dbReference type="EMBL" id="PXX41584.1"/>
    </source>
</evidence>
<accession>A0A318J2F9</accession>
<evidence type="ECO:0008006" key="5">
    <source>
        <dbReference type="Google" id="ProtNLM"/>
    </source>
</evidence>
<dbReference type="EMBL" id="QJKB01000007">
    <property type="protein sequence ID" value="PXX41584.1"/>
    <property type="molecule type" value="Genomic_DNA"/>
</dbReference>
<dbReference type="AlphaFoldDB" id="A0A318J2F9"/>
<comment type="caution">
    <text evidence="3">The sequence shown here is derived from an EMBL/GenBank/DDBJ whole genome shotgun (WGS) entry which is preliminary data.</text>
</comment>
<dbReference type="InterPro" id="IPR018634">
    <property type="entry name" value="ChrB_C"/>
</dbReference>
<sequence>MKTHTITTDPAARWLLLVLSLPTNSATGRMRIWRNLKALGCGSLRDGAYLLPFGDVQQQALQDLSEESLREGGSAWLLHVWAQTEDENLAFQTLFDRSGEYAVWLQTLADARPGLCNLKPQEITKLLRKMRREYEAFKSIDYFPGDGSNTLEAAWMDFMQAAESLLSVGEPQAVQAAIKMLAIDDYQGRTWATRQHLWVDRVACAWLIRRFIDKRARFVWLESVNDCPSDALGFDFDGAAFTHIGERVSFEVLLASFDLEGDRGLQRLGAMVHVLDVGNGFVPEASGFEAMLAGARPNARNDDDLLDKMSVVLDALYQHFSQVQPSTT</sequence>
<dbReference type="OrthoDB" id="6605953at2"/>
<dbReference type="RefSeq" id="WP_110256807.1">
    <property type="nucleotide sequence ID" value="NZ_QJKB01000007.1"/>
</dbReference>
<reference evidence="3 4" key="1">
    <citation type="submission" date="2018-05" db="EMBL/GenBank/DDBJ databases">
        <title>Genomic Encyclopedia of Type Strains, Phase IV (KMG-IV): sequencing the most valuable type-strain genomes for metagenomic binning, comparative biology and taxonomic classification.</title>
        <authorList>
            <person name="Goeker M."/>
        </authorList>
    </citation>
    <scope>NUCLEOTIDE SEQUENCE [LARGE SCALE GENOMIC DNA]</scope>
    <source>
        <strain evidence="3 4">DSM 19792</strain>
    </source>
</reference>
<feature type="domain" description="ChrB C-terminal" evidence="1">
    <location>
        <begin position="191"/>
        <end position="320"/>
    </location>
</feature>
<proteinExistence type="predicted"/>
<keyword evidence="4" id="KW-1185">Reference proteome</keyword>